<keyword evidence="5 6" id="KW-0472">Membrane</keyword>
<dbReference type="GO" id="GO:0005886">
    <property type="term" value="C:plasma membrane"/>
    <property type="evidence" value="ECO:0007669"/>
    <property type="project" value="UniProtKB-SubCell"/>
</dbReference>
<accession>A0A086ZHT4</accession>
<feature type="transmembrane region" description="Helical" evidence="6">
    <location>
        <begin position="418"/>
        <end position="437"/>
    </location>
</feature>
<dbReference type="AlphaFoldDB" id="A0A086ZHT4"/>
<feature type="transmembrane region" description="Helical" evidence="6">
    <location>
        <begin position="373"/>
        <end position="398"/>
    </location>
</feature>
<keyword evidence="4 6" id="KW-1133">Transmembrane helix</keyword>
<keyword evidence="3 6" id="KW-0812">Transmembrane</keyword>
<dbReference type="eggNOG" id="COG0577">
    <property type="taxonomic scope" value="Bacteria"/>
</dbReference>
<comment type="subcellular location">
    <subcellularLocation>
        <location evidence="1">Cell membrane</location>
        <topology evidence="1">Multi-pass membrane protein</topology>
    </subcellularLocation>
</comment>
<organism evidence="8 9">
    <name type="scientific">Bifidobacterium bohemicum DSM 22767</name>
    <dbReference type="NCBI Taxonomy" id="1437606"/>
    <lineage>
        <taxon>Bacteria</taxon>
        <taxon>Bacillati</taxon>
        <taxon>Actinomycetota</taxon>
        <taxon>Actinomycetes</taxon>
        <taxon>Bifidobacteriales</taxon>
        <taxon>Bifidobacteriaceae</taxon>
        <taxon>Bifidobacterium</taxon>
    </lineage>
</organism>
<dbReference type="Proteomes" id="UP000029096">
    <property type="component" value="Unassembled WGS sequence"/>
</dbReference>
<evidence type="ECO:0000256" key="5">
    <source>
        <dbReference type="ARBA" id="ARBA00023136"/>
    </source>
</evidence>
<evidence type="ECO:0000313" key="9">
    <source>
        <dbReference type="Proteomes" id="UP000029096"/>
    </source>
</evidence>
<evidence type="ECO:0000256" key="3">
    <source>
        <dbReference type="ARBA" id="ARBA00022692"/>
    </source>
</evidence>
<dbReference type="STRING" id="1437606.BBOH_0892"/>
<dbReference type="PANTHER" id="PTHR30572">
    <property type="entry name" value="MEMBRANE COMPONENT OF TRANSPORTER-RELATED"/>
    <property type="match status" value="1"/>
</dbReference>
<dbReference type="EMBL" id="JGYP01000002">
    <property type="protein sequence ID" value="KFI46084.1"/>
    <property type="molecule type" value="Genomic_DNA"/>
</dbReference>
<evidence type="ECO:0000256" key="2">
    <source>
        <dbReference type="ARBA" id="ARBA00022475"/>
    </source>
</evidence>
<evidence type="ECO:0000256" key="6">
    <source>
        <dbReference type="SAM" id="Phobius"/>
    </source>
</evidence>
<dbReference type="PANTHER" id="PTHR30572:SF9">
    <property type="entry name" value="ABC TRANSPORTER PERMEASE PROTEIN"/>
    <property type="match status" value="1"/>
</dbReference>
<keyword evidence="2" id="KW-1003">Cell membrane</keyword>
<evidence type="ECO:0000256" key="1">
    <source>
        <dbReference type="ARBA" id="ARBA00004651"/>
    </source>
</evidence>
<dbReference type="InterPro" id="IPR003838">
    <property type="entry name" value="ABC3_permease_C"/>
</dbReference>
<proteinExistence type="predicted"/>
<gene>
    <name evidence="8" type="ORF">BBOH_0892</name>
</gene>
<feature type="transmembrane region" description="Helical" evidence="6">
    <location>
        <begin position="333"/>
        <end position="352"/>
    </location>
</feature>
<dbReference type="Pfam" id="PF02687">
    <property type="entry name" value="FtsX"/>
    <property type="match status" value="1"/>
</dbReference>
<comment type="caution">
    <text evidence="8">The sequence shown here is derived from an EMBL/GenBank/DDBJ whole genome shotgun (WGS) entry which is preliminary data.</text>
</comment>
<protein>
    <submittedName>
        <fullName evidence="8">ABC transporter permease</fullName>
    </submittedName>
</protein>
<feature type="domain" description="ABC3 transporter permease C-terminal" evidence="7">
    <location>
        <begin position="335"/>
        <end position="443"/>
    </location>
</feature>
<keyword evidence="9" id="KW-1185">Reference proteome</keyword>
<dbReference type="GO" id="GO:0022857">
    <property type="term" value="F:transmembrane transporter activity"/>
    <property type="evidence" value="ECO:0007669"/>
    <property type="project" value="TreeGrafter"/>
</dbReference>
<sequence length="456" mass="48837">MFVLSNAWSTVLRHKWRSLIALLAACMVMFGGVFAQAVHAAYSKAHGKTYELLQPIAVIRPTEATLAKRNDADPAIVGKNLDLQEYGMIAQASQANNPQSQPQYAMSASLPLRQAKSGVNSAAKAIPGKSDQSADKTGGEFTLYGLFNADAESVNIPGRFKVTQGKKLKYPTQDMQGAQTKGTDGKSVLVSEALAEKNGLKVGSSFTIADPDDAAKTYKFEVCGIYTYIDPAPTGMGSDAKLAKNNRDNAIYGTGNVMSTNEAWQTSTSGWSTLKYDVGFITSSPDAYKTFQKTVKRLKLPQGYAVSSPTLEHYNDSLKGLDAFDRKMRIAQIALYAVCGVLLLALTAWGLTGRRDEIAADMVFGMTKARIGWQLALEALMPTVPGLLIGGVASIFASKPLGSKLTGGHATSLTSACWAPMWYCIAAVAALAIIAFLRGAFARYQTIFDADEGLES</sequence>
<name>A0A086ZHT4_9BIFI</name>
<evidence type="ECO:0000259" key="7">
    <source>
        <dbReference type="Pfam" id="PF02687"/>
    </source>
</evidence>
<reference evidence="8 9" key="1">
    <citation type="submission" date="2014-03" db="EMBL/GenBank/DDBJ databases">
        <title>Genomics of Bifidobacteria.</title>
        <authorList>
            <person name="Ventura M."/>
            <person name="Milani C."/>
            <person name="Lugli G.A."/>
        </authorList>
    </citation>
    <scope>NUCLEOTIDE SEQUENCE [LARGE SCALE GENOMIC DNA]</scope>
    <source>
        <strain evidence="8 9">DSM 22767</strain>
    </source>
</reference>
<evidence type="ECO:0000313" key="8">
    <source>
        <dbReference type="EMBL" id="KFI46084.1"/>
    </source>
</evidence>
<evidence type="ECO:0000256" key="4">
    <source>
        <dbReference type="ARBA" id="ARBA00022989"/>
    </source>
</evidence>
<dbReference type="InterPro" id="IPR050250">
    <property type="entry name" value="Macrolide_Exporter_MacB"/>
</dbReference>